<evidence type="ECO:0000259" key="2">
    <source>
        <dbReference type="PROSITE" id="PS51740"/>
    </source>
</evidence>
<keyword evidence="1 3" id="KW-0238">DNA-binding</keyword>
<accession>A0ABT6RGH2</accession>
<name>A0ABT6RGH2_9BACT</name>
<evidence type="ECO:0000313" key="3">
    <source>
        <dbReference type="EMBL" id="MDI3321663.1"/>
    </source>
</evidence>
<dbReference type="RefSeq" id="WP_282335768.1">
    <property type="nucleotide sequence ID" value="NZ_JASBRG010000007.1"/>
</dbReference>
<dbReference type="GO" id="GO:0003677">
    <property type="term" value="F:DNA binding"/>
    <property type="evidence" value="ECO:0007669"/>
    <property type="project" value="UniProtKB-KW"/>
</dbReference>
<keyword evidence="4" id="KW-1185">Reference proteome</keyword>
<organism evidence="3 4">
    <name type="scientific">Pinibacter soli</name>
    <dbReference type="NCBI Taxonomy" id="3044211"/>
    <lineage>
        <taxon>Bacteria</taxon>
        <taxon>Pseudomonadati</taxon>
        <taxon>Bacteroidota</taxon>
        <taxon>Chitinophagia</taxon>
        <taxon>Chitinophagales</taxon>
        <taxon>Chitinophagaceae</taxon>
        <taxon>Pinibacter</taxon>
    </lineage>
</organism>
<dbReference type="InterPro" id="IPR037914">
    <property type="entry name" value="SpoVT-AbrB_sf"/>
</dbReference>
<comment type="caution">
    <text evidence="3">The sequence shown here is derived from an EMBL/GenBank/DDBJ whole genome shotgun (WGS) entry which is preliminary data.</text>
</comment>
<dbReference type="Pfam" id="PF04014">
    <property type="entry name" value="MazE_antitoxin"/>
    <property type="match status" value="1"/>
</dbReference>
<gene>
    <name evidence="3" type="ORF">QJ048_17840</name>
</gene>
<reference evidence="3 4" key="1">
    <citation type="submission" date="2023-05" db="EMBL/GenBank/DDBJ databases">
        <title>Genome sequence of Pinibacter sp. MAH-24.</title>
        <authorList>
            <person name="Huq M.A."/>
        </authorList>
    </citation>
    <scope>NUCLEOTIDE SEQUENCE [LARGE SCALE GENOMIC DNA]</scope>
    <source>
        <strain evidence="3 4">MAH-24</strain>
    </source>
</reference>
<evidence type="ECO:0000313" key="4">
    <source>
        <dbReference type="Proteomes" id="UP001226434"/>
    </source>
</evidence>
<dbReference type="SUPFAM" id="SSF89447">
    <property type="entry name" value="AbrB/MazE/MraZ-like"/>
    <property type="match status" value="1"/>
</dbReference>
<evidence type="ECO:0000256" key="1">
    <source>
        <dbReference type="PROSITE-ProRule" id="PRU01076"/>
    </source>
</evidence>
<dbReference type="InterPro" id="IPR007159">
    <property type="entry name" value="SpoVT-AbrB_dom"/>
</dbReference>
<protein>
    <submittedName>
        <fullName evidence="3">AbrB/MazE/SpoVT family DNA-binding domain-containing protein</fullName>
    </submittedName>
</protein>
<dbReference type="Proteomes" id="UP001226434">
    <property type="component" value="Unassembled WGS sequence"/>
</dbReference>
<sequence length="85" mass="9751">MQVAVVSIGNSRGIRLPKKVLEKYNITDSLEIILEDERIVLVPQKTPRAGWGKFAKELHESGDDQLLIPDVFEDENFDEWQSNIK</sequence>
<proteinExistence type="predicted"/>
<dbReference type="EMBL" id="JASBRG010000007">
    <property type="protein sequence ID" value="MDI3321663.1"/>
    <property type="molecule type" value="Genomic_DNA"/>
</dbReference>
<dbReference type="SMART" id="SM00966">
    <property type="entry name" value="SpoVT_AbrB"/>
    <property type="match status" value="1"/>
</dbReference>
<dbReference type="PROSITE" id="PS51740">
    <property type="entry name" value="SPOVT_ABRB"/>
    <property type="match status" value="1"/>
</dbReference>
<feature type="domain" description="SpoVT-AbrB" evidence="2">
    <location>
        <begin position="3"/>
        <end position="46"/>
    </location>
</feature>
<dbReference type="Gene3D" id="2.10.260.10">
    <property type="match status" value="1"/>
</dbReference>